<feature type="signal peptide" evidence="1">
    <location>
        <begin position="1"/>
        <end position="21"/>
    </location>
</feature>
<comment type="caution">
    <text evidence="2">The sequence shown here is derived from an EMBL/GenBank/DDBJ whole genome shotgun (WGS) entry which is preliminary data.</text>
</comment>
<proteinExistence type="predicted"/>
<protein>
    <recommendedName>
        <fullName evidence="4">DUF4352 domain-containing protein</fullName>
    </recommendedName>
</protein>
<sequence length="203" mass="22797">MKKRILISICAFILCFTGGCANDNSEGNKNELGNYITFQKVSTAKNIEIMKDVTINITATEHGGHLRIENGKNLFPSNDGELLGVIAKVNNQSNSSINIKNFLNCKEGSVFMVDENYYPVSNYHVEGNAKDGIIQPNEEKTVYIYTEVPFNTVTDQSLLEVYLTYGKETKPFCAINEEDLNGNTTQNGFHFQLQWSTLADDMW</sequence>
<dbReference type="AlphaFoldDB" id="A0A4R3T7W7"/>
<keyword evidence="3" id="KW-1185">Reference proteome</keyword>
<feature type="chain" id="PRO_5020443669" description="DUF4352 domain-containing protein" evidence="1">
    <location>
        <begin position="22"/>
        <end position="203"/>
    </location>
</feature>
<keyword evidence="1" id="KW-0732">Signal</keyword>
<evidence type="ECO:0008006" key="4">
    <source>
        <dbReference type="Google" id="ProtNLM"/>
    </source>
</evidence>
<dbReference type="RefSeq" id="WP_008691043.1">
    <property type="nucleotide sequence ID" value="NZ_AP024510.1"/>
</dbReference>
<evidence type="ECO:0000256" key="1">
    <source>
        <dbReference type="SAM" id="SignalP"/>
    </source>
</evidence>
<evidence type="ECO:0000313" key="3">
    <source>
        <dbReference type="Proteomes" id="UP000295773"/>
    </source>
</evidence>
<dbReference type="Proteomes" id="UP000295773">
    <property type="component" value="Unassembled WGS sequence"/>
</dbReference>
<evidence type="ECO:0000313" key="2">
    <source>
        <dbReference type="EMBL" id="TCU57622.1"/>
    </source>
</evidence>
<reference evidence="2 3" key="1">
    <citation type="submission" date="2019-03" db="EMBL/GenBank/DDBJ databases">
        <title>Genomic Encyclopedia of Type Strains, Phase IV (KMG-IV): sequencing the most valuable type-strain genomes for metagenomic binning, comparative biology and taxonomic classification.</title>
        <authorList>
            <person name="Goeker M."/>
        </authorList>
    </citation>
    <scope>NUCLEOTIDE SEQUENCE [LARGE SCALE GENOMIC DNA]</scope>
    <source>
        <strain evidence="2 3">DSM 29481</strain>
    </source>
</reference>
<organism evidence="2 3">
    <name type="scientific">Longicatena caecimuris</name>
    <dbReference type="NCBI Taxonomy" id="1796635"/>
    <lineage>
        <taxon>Bacteria</taxon>
        <taxon>Bacillati</taxon>
        <taxon>Bacillota</taxon>
        <taxon>Erysipelotrichia</taxon>
        <taxon>Erysipelotrichales</taxon>
        <taxon>Erysipelotrichaceae</taxon>
        <taxon>Longicatena</taxon>
    </lineage>
</organism>
<dbReference type="EMBL" id="SMBP01000017">
    <property type="protein sequence ID" value="TCU57622.1"/>
    <property type="molecule type" value="Genomic_DNA"/>
</dbReference>
<accession>A0A4R3T7W7</accession>
<name>A0A4R3T7W7_9FIRM</name>
<gene>
    <name evidence="2" type="ORF">EDD61_1178</name>
</gene>
<dbReference type="GeneID" id="73794327"/>
<dbReference type="PROSITE" id="PS51257">
    <property type="entry name" value="PROKAR_LIPOPROTEIN"/>
    <property type="match status" value="1"/>
</dbReference>